<dbReference type="Proteomes" id="UP000798951">
    <property type="component" value="Unassembled WGS sequence"/>
</dbReference>
<organism evidence="2 3">
    <name type="scientific">Nocardia caishijiensis</name>
    <dbReference type="NCBI Taxonomy" id="184756"/>
    <lineage>
        <taxon>Bacteria</taxon>
        <taxon>Bacillati</taxon>
        <taxon>Actinomycetota</taxon>
        <taxon>Actinomycetes</taxon>
        <taxon>Mycobacteriales</taxon>
        <taxon>Nocardiaceae</taxon>
        <taxon>Nocardia</taxon>
    </lineage>
</organism>
<sequence>MENAGDLGLQDGHVYEMTEHGEIVGNLDSFGRSPDGMPWVTHLSTDPITVDGEYYSRGAENPHSEYGRTDGSTGNLHRSGYNLAAIVAGLPENATKPKTS</sequence>
<proteinExistence type="predicted"/>
<evidence type="ECO:0000256" key="1">
    <source>
        <dbReference type="SAM" id="MobiDB-lite"/>
    </source>
</evidence>
<dbReference type="EMBL" id="VMSD01000002">
    <property type="protein sequence ID" value="KAF0848078.1"/>
    <property type="molecule type" value="Genomic_DNA"/>
</dbReference>
<gene>
    <name evidence="2" type="ORF">FNL39_102225</name>
</gene>
<accession>A0ABQ6YQQ2</accession>
<comment type="caution">
    <text evidence="2">The sequence shown here is derived from an EMBL/GenBank/DDBJ whole genome shotgun (WGS) entry which is preliminary data.</text>
</comment>
<keyword evidence="3" id="KW-1185">Reference proteome</keyword>
<evidence type="ECO:0000313" key="2">
    <source>
        <dbReference type="EMBL" id="KAF0848078.1"/>
    </source>
</evidence>
<reference evidence="2 3" key="1">
    <citation type="submission" date="2019-07" db="EMBL/GenBank/DDBJ databases">
        <title>Genomic Encyclopedia of Type Strains, Phase IV (KMG-IV): sequencing the most valuable type-strain genomes for metagenomic binning, comparative biology and taxonomic classification.</title>
        <authorList>
            <person name="Goeker M."/>
        </authorList>
    </citation>
    <scope>NUCLEOTIDE SEQUENCE [LARGE SCALE GENOMIC DNA]</scope>
    <source>
        <strain evidence="2 3">DSM 44831</strain>
    </source>
</reference>
<evidence type="ECO:0000313" key="3">
    <source>
        <dbReference type="Proteomes" id="UP000798951"/>
    </source>
</evidence>
<dbReference type="RefSeq" id="WP_067982562.1">
    <property type="nucleotide sequence ID" value="NZ_VMSD01000002.1"/>
</dbReference>
<protein>
    <submittedName>
        <fullName evidence="2">Uncharacterized protein</fullName>
    </submittedName>
</protein>
<name>A0ABQ6YQQ2_9NOCA</name>
<feature type="region of interest" description="Disordered" evidence="1">
    <location>
        <begin position="51"/>
        <end position="77"/>
    </location>
</feature>